<feature type="region of interest" description="Disordered" evidence="1">
    <location>
        <begin position="374"/>
        <end position="402"/>
    </location>
</feature>
<feature type="region of interest" description="Disordered" evidence="1">
    <location>
        <begin position="322"/>
        <end position="347"/>
    </location>
</feature>
<protein>
    <submittedName>
        <fullName evidence="2">Uncharacterized protein</fullName>
    </submittedName>
</protein>
<organism evidence="2 3">
    <name type="scientific">Candidatus Accumulibacter phosphatis</name>
    <dbReference type="NCBI Taxonomy" id="327160"/>
    <lineage>
        <taxon>Bacteria</taxon>
        <taxon>Pseudomonadati</taxon>
        <taxon>Pseudomonadota</taxon>
        <taxon>Betaproteobacteria</taxon>
        <taxon>Candidatus Accumulibacter</taxon>
    </lineage>
</organism>
<proteinExistence type="predicted"/>
<feature type="region of interest" description="Disordered" evidence="1">
    <location>
        <begin position="1247"/>
        <end position="1266"/>
    </location>
</feature>
<comment type="caution">
    <text evidence="2">The sequence shown here is derived from an EMBL/GenBank/DDBJ whole genome shotgun (WGS) entry which is preliminary data.</text>
</comment>
<sequence length="1278" mass="135018">MNEVQGKWSYQSVSSFLSESYSALSPQAALAAPVQALVGVTSDMAAMLQRFGISTVMDLAASGLFDAARRIVAVADSQSSSVTVPGDLVDATYRGKGANILAAAPITALNGIGAAKDARLAVALRVTSIRDLADWRPYRNANAILQQAYGASESIVDDPERPDDLIPIPRRYATERVQYDVIVLDRVILESADTPDGDATPATMVPPLAPVSPSKLQDIVTAGGIDISDIVASALTAKLAVGAVLTYRQSWFPQGLALGQLLHSMALAPGESTRIAMVNWSRRIRGTSADDTTQTELMAADIGRARSMGEVTSSVAREAQSGFSGSASVATENQSGTTTGQSNVGVSAGGKSPGLLASIGAAIFGGEGASAQVGFGSSSSGTSSANSTATTNATGWASSNGSRSLNAEMQQNISDRTHQAANSVRNRRATTVTESSQEESEKLSTRVVTNYNHMHALTIQYFEVVQIYRVMVELSRVTRCLFLPMKLVSFTNATIRRFRDVIARAALIPGVRALQWAEPDNVVIHAPAKAGPWGAFWLNAVSNALGDEIGFPNDPSIVLPKAGLQIHTVGGDIQAMFEGLIVEFNDGTTRRNAIPERKADDVWGWQGYSVDVTQSGAALSLESPDRFRRLVLKRRVGQETKAGIANIHLLYDIRLPDGTQLGDRPDLDAPTLVLPVSIRYESNEPLTVAFEFGSTLAQADVLSHLNQNSLHYSSAIWRSLDAATITTMLSSYRFGNRPLIEQIDPLPVAVSGNYVIFRSYAGENDKEWQSFLKRHDLVDPIPQEDMVPLPSSGVFAEAVLGRSNSAEKLDITRFWNWQDSPIPILPPEINPLSAGGKANDPTVRTAALEGQVLNIVNPPALPDPAGLGPLYSAIANGNMFRDMSGMAQVAALAQAALQTAQAGAGSATGAAGQAQQVAATQLTEFLKLIAQVATGAMTGGGSAGLGAIGAIGGAAAGGAPVKPGVANTPSNAGALINHGKSMDDRGLTGPLPPSSAGSVTPSGDPTSEWLPYPGGSSGNGSTIEGATSNGEGVNRNREAHAAEVAITGSGGGGPLGFLRSVLNTTPSGSGLDAGTRASQAKFPWGLLSRWSGSDQSGVTFTDKYHNWVGQSYLLYNNDQFLCNWYPLKLLVDFAAANGLRIQLYYWQGSARTDGSPRLWDITRRFVHDSHSGRFETKEAFYNTVKSTVTARMIGMLNTVSVDRSAAKVGDLVLYDYSDAYWHTQLIVSTSSTSMTLQAGNTPMCNPTENAGTAGADTPRGAYGGSPRRWNFAQFDGDR</sequence>
<name>A0A080LXQ5_9PROT</name>
<reference evidence="2 3" key="1">
    <citation type="submission" date="2014-02" db="EMBL/GenBank/DDBJ databases">
        <title>Expanding our view of genomic diversity in Candidatus Accumulibacter clades.</title>
        <authorList>
            <person name="Skennerton C.T."/>
            <person name="Barr J.J."/>
            <person name="Slater F.R."/>
            <person name="Bond P.L."/>
            <person name="Tyson G.W."/>
        </authorList>
    </citation>
    <scope>NUCLEOTIDE SEQUENCE [LARGE SCALE GENOMIC DNA]</scope>
    <source>
        <strain evidence="3">BA-91</strain>
    </source>
</reference>
<feature type="compositionally biased region" description="Polar residues" evidence="1">
    <location>
        <begin position="995"/>
        <end position="1005"/>
    </location>
</feature>
<feature type="compositionally biased region" description="Low complexity" evidence="1">
    <location>
        <begin position="376"/>
        <end position="400"/>
    </location>
</feature>
<dbReference type="Proteomes" id="UP000020077">
    <property type="component" value="Unassembled WGS sequence"/>
</dbReference>
<gene>
    <name evidence="2" type="ORF">AW09_002207</name>
</gene>
<accession>A0A080LXQ5</accession>
<evidence type="ECO:0000256" key="1">
    <source>
        <dbReference type="SAM" id="MobiDB-lite"/>
    </source>
</evidence>
<feature type="region of interest" description="Disordered" evidence="1">
    <location>
        <begin position="972"/>
        <end position="1033"/>
    </location>
</feature>
<feature type="region of interest" description="Disordered" evidence="1">
    <location>
        <begin position="416"/>
        <end position="441"/>
    </location>
</feature>
<feature type="compositionally biased region" description="Polar residues" evidence="1">
    <location>
        <begin position="1019"/>
        <end position="1031"/>
    </location>
</feature>
<evidence type="ECO:0000313" key="3">
    <source>
        <dbReference type="Proteomes" id="UP000020077"/>
    </source>
</evidence>
<dbReference type="AlphaFoldDB" id="A0A080LXQ5"/>
<evidence type="ECO:0000313" key="2">
    <source>
        <dbReference type="EMBL" id="KFB72610.1"/>
    </source>
</evidence>
<dbReference type="EMBL" id="JDVG02000365">
    <property type="protein sequence ID" value="KFB72610.1"/>
    <property type="molecule type" value="Genomic_DNA"/>
</dbReference>
<feature type="compositionally biased region" description="Polar residues" evidence="1">
    <location>
        <begin position="322"/>
        <end position="345"/>
    </location>
</feature>